<organism evidence="3 4">
    <name type="scientific">Legionella impletisoli</name>
    <dbReference type="NCBI Taxonomy" id="343510"/>
    <lineage>
        <taxon>Bacteria</taxon>
        <taxon>Pseudomonadati</taxon>
        <taxon>Pseudomonadota</taxon>
        <taxon>Gammaproteobacteria</taxon>
        <taxon>Legionellales</taxon>
        <taxon>Legionellaceae</taxon>
        <taxon>Legionella</taxon>
    </lineage>
</organism>
<keyword evidence="1" id="KW-0812">Transmembrane</keyword>
<keyword evidence="1" id="KW-1133">Transmembrane helix</keyword>
<accession>A0A917NCK2</accession>
<proteinExistence type="predicted"/>
<evidence type="ECO:0000313" key="3">
    <source>
        <dbReference type="EMBL" id="GGI88628.1"/>
    </source>
</evidence>
<feature type="domain" description="YdbS-like PH" evidence="2">
    <location>
        <begin position="64"/>
        <end position="127"/>
    </location>
</feature>
<comment type="caution">
    <text evidence="3">The sequence shown here is derived from an EMBL/GenBank/DDBJ whole genome shotgun (WGS) entry which is preliminary data.</text>
</comment>
<gene>
    <name evidence="3" type="ORF">GCM10007966_16700</name>
</gene>
<dbReference type="Proteomes" id="UP000630149">
    <property type="component" value="Unassembled WGS sequence"/>
</dbReference>
<keyword evidence="1" id="KW-0472">Membrane</keyword>
<dbReference type="InterPro" id="IPR005182">
    <property type="entry name" value="YdbS-like_PH"/>
</dbReference>
<reference evidence="3" key="1">
    <citation type="journal article" date="2014" name="Int. J. Syst. Evol. Microbiol.">
        <title>Complete genome sequence of Corynebacterium casei LMG S-19264T (=DSM 44701T), isolated from a smear-ripened cheese.</title>
        <authorList>
            <consortium name="US DOE Joint Genome Institute (JGI-PGF)"/>
            <person name="Walter F."/>
            <person name="Albersmeier A."/>
            <person name="Kalinowski J."/>
            <person name="Ruckert C."/>
        </authorList>
    </citation>
    <scope>NUCLEOTIDE SEQUENCE</scope>
    <source>
        <strain evidence="3">JCM 13919</strain>
    </source>
</reference>
<dbReference type="PANTHER" id="PTHR37938:SF1">
    <property type="entry name" value="BLL0215 PROTEIN"/>
    <property type="match status" value="1"/>
</dbReference>
<sequence length="140" mass="16100">MAENQIVYQARLHWVLFLWPLILLGGAGYVAYAYEFIRQPALYVGLIAVVWFLVMWANYEFSLLTIKNKQVILKTGILVRKTIDIPMSKIESIDISQSIFGSLLHYGSLVITGTGGTRQMVNYINKPLTCRRYIEQQMHD</sequence>
<feature type="transmembrane region" description="Helical" evidence="1">
    <location>
        <begin position="12"/>
        <end position="34"/>
    </location>
</feature>
<keyword evidence="4" id="KW-1185">Reference proteome</keyword>
<dbReference type="PANTHER" id="PTHR37938">
    <property type="entry name" value="BLL0215 PROTEIN"/>
    <property type="match status" value="1"/>
</dbReference>
<dbReference type="OrthoDB" id="3378680at2"/>
<protein>
    <submittedName>
        <fullName evidence="3">Membrane protein</fullName>
    </submittedName>
</protein>
<dbReference type="EMBL" id="BMOB01000007">
    <property type="protein sequence ID" value="GGI88628.1"/>
    <property type="molecule type" value="Genomic_DNA"/>
</dbReference>
<dbReference type="RefSeq" id="WP_131776357.1">
    <property type="nucleotide sequence ID" value="NZ_BMOB01000007.1"/>
</dbReference>
<dbReference type="Pfam" id="PF03703">
    <property type="entry name" value="bPH_2"/>
    <property type="match status" value="1"/>
</dbReference>
<evidence type="ECO:0000256" key="1">
    <source>
        <dbReference type="SAM" id="Phobius"/>
    </source>
</evidence>
<reference evidence="3" key="2">
    <citation type="submission" date="2020-09" db="EMBL/GenBank/DDBJ databases">
        <authorList>
            <person name="Sun Q."/>
            <person name="Ohkuma M."/>
        </authorList>
    </citation>
    <scope>NUCLEOTIDE SEQUENCE</scope>
    <source>
        <strain evidence="3">JCM 13919</strain>
    </source>
</reference>
<feature type="transmembrane region" description="Helical" evidence="1">
    <location>
        <begin position="40"/>
        <end position="59"/>
    </location>
</feature>
<evidence type="ECO:0000259" key="2">
    <source>
        <dbReference type="Pfam" id="PF03703"/>
    </source>
</evidence>
<dbReference type="AlphaFoldDB" id="A0A917NCK2"/>
<evidence type="ECO:0000313" key="4">
    <source>
        <dbReference type="Proteomes" id="UP000630149"/>
    </source>
</evidence>
<name>A0A917NCK2_9GAMM</name>